<evidence type="ECO:0000313" key="6">
    <source>
        <dbReference type="Proteomes" id="UP000008068"/>
    </source>
</evidence>
<reference evidence="6" key="1">
    <citation type="submission" date="2011-07" db="EMBL/GenBank/DDBJ databases">
        <authorList>
            <consortium name="Caenorhabditis brenneri Sequencing and Analysis Consortium"/>
            <person name="Wilson R.K."/>
        </authorList>
    </citation>
    <scope>NUCLEOTIDE SEQUENCE [LARGE SCALE GENOMIC DNA]</scope>
    <source>
        <strain evidence="6">PB2801</strain>
    </source>
</reference>
<dbReference type="HOGENOM" id="CLU_011128_0_0_1"/>
<dbReference type="InParanoid" id="G0NFQ5"/>
<feature type="region of interest" description="Disordered" evidence="3">
    <location>
        <begin position="1"/>
        <end position="29"/>
    </location>
</feature>
<dbReference type="PANTHER" id="PTHR20938">
    <property type="entry name" value="INTEGRATOR COMPLEX SUBUNIT 4"/>
    <property type="match status" value="1"/>
</dbReference>
<dbReference type="FunCoup" id="G0NFQ5">
    <property type="interactions" value="3366"/>
</dbReference>
<protein>
    <recommendedName>
        <fullName evidence="4">Integrator complex subunit 4/Protein SIEL C-terminal Ig-like domain-containing protein</fullName>
    </recommendedName>
</protein>
<proteinExistence type="predicted"/>
<dbReference type="InterPro" id="IPR016024">
    <property type="entry name" value="ARM-type_fold"/>
</dbReference>
<evidence type="ECO:0000256" key="2">
    <source>
        <dbReference type="ARBA" id="ARBA00023242"/>
    </source>
</evidence>
<keyword evidence="6" id="KW-1185">Reference proteome</keyword>
<feature type="domain" description="Integrator complex subunit 4/Protein SIEL C-terminal Ig-like" evidence="4">
    <location>
        <begin position="1016"/>
        <end position="1140"/>
    </location>
</feature>
<dbReference type="GO" id="GO:0016180">
    <property type="term" value="P:snRNA processing"/>
    <property type="evidence" value="ECO:0007669"/>
    <property type="project" value="TreeGrafter"/>
</dbReference>
<dbReference type="AlphaFoldDB" id="G0NFQ5"/>
<dbReference type="Gene3D" id="1.25.10.10">
    <property type="entry name" value="Leucine-rich Repeat Variant"/>
    <property type="match status" value="2"/>
</dbReference>
<dbReference type="GO" id="GO:0032039">
    <property type="term" value="C:integrator complex"/>
    <property type="evidence" value="ECO:0007669"/>
    <property type="project" value="TreeGrafter"/>
</dbReference>
<dbReference type="STRING" id="135651.G0NFQ5"/>
<gene>
    <name evidence="5" type="ORF">CAEBREN_24128</name>
</gene>
<dbReference type="SUPFAM" id="SSF48371">
    <property type="entry name" value="ARM repeat"/>
    <property type="match status" value="1"/>
</dbReference>
<dbReference type="Pfam" id="PF25458">
    <property type="entry name" value="INTS4_C"/>
    <property type="match status" value="1"/>
</dbReference>
<keyword evidence="2" id="KW-0539">Nucleus</keyword>
<organism evidence="6">
    <name type="scientific">Caenorhabditis brenneri</name>
    <name type="common">Nematode worm</name>
    <dbReference type="NCBI Taxonomy" id="135651"/>
    <lineage>
        <taxon>Eukaryota</taxon>
        <taxon>Metazoa</taxon>
        <taxon>Ecdysozoa</taxon>
        <taxon>Nematoda</taxon>
        <taxon>Chromadorea</taxon>
        <taxon>Rhabditida</taxon>
        <taxon>Rhabditina</taxon>
        <taxon>Rhabditomorpha</taxon>
        <taxon>Rhabditoidea</taxon>
        <taxon>Rhabditidae</taxon>
        <taxon>Peloderinae</taxon>
        <taxon>Caenorhabditis</taxon>
    </lineage>
</organism>
<evidence type="ECO:0000256" key="3">
    <source>
        <dbReference type="SAM" id="MobiDB-lite"/>
    </source>
</evidence>
<comment type="subcellular location">
    <subcellularLocation>
        <location evidence="1">Nucleus</location>
    </subcellularLocation>
</comment>
<evidence type="ECO:0000259" key="4">
    <source>
        <dbReference type="Pfam" id="PF25458"/>
    </source>
</evidence>
<dbReference type="OMA" id="VCHAIND"/>
<feature type="region of interest" description="Disordered" evidence="3">
    <location>
        <begin position="413"/>
        <end position="439"/>
    </location>
</feature>
<feature type="region of interest" description="Disordered" evidence="3">
    <location>
        <begin position="173"/>
        <end position="196"/>
    </location>
</feature>
<dbReference type="FunFam" id="1.25.10.10:FF:001397">
    <property type="entry name" value="INTegrator complex Subunit homolog"/>
    <property type="match status" value="1"/>
</dbReference>
<evidence type="ECO:0000313" key="5">
    <source>
        <dbReference type="EMBL" id="EGT59748.1"/>
    </source>
</evidence>
<dbReference type="OrthoDB" id="18190at2759"/>
<dbReference type="eggNOG" id="KOG2259">
    <property type="taxonomic scope" value="Eukaryota"/>
</dbReference>
<accession>G0NFQ5</accession>
<sequence length="1141" mass="128493">MLPRGPRKRELLGEPQSNQPPPKKGRHVERRFKKRKIQEVLDELCVHVESNDRQLTNNIIRELDTEHVRVISDEDFTANCTQILKACLSAKLETVSNKTFGCLVAMFARGSPESRREFVLSLEDQCEGLARATREAARMHAVLAEESFSSTTSSTSSVVSSKEIFKKKKKTSVNSSKKESAGTDADEDSSTDESELGYDPIRIKKRLKKMKLKSGEPRDSKSPEDDLMEEVEEISMVDAFFLKPNLDVGVLSIYTQALREGLIEAEQVPEKIMLCARRSLAQSSLATTANRIAGLEFHVALEIARFLVYKPPDPPTQGPNQYTQFVKSEGEWVLINFCMDRDFRVRKSVVEGLLELSENFRIAKSTYFTAKAFINDTDPDIRIAAIRLLMFFARTIGDEFMPQPMMMDMDEFEEEGVYSEEEGSSPRLPKPPRRPPPKTYSDDAFVAICDAINDIEIAVRVEAAKKLGDFVTVSEDLIYQTLDKKMMKTDKNKQVVRVEQSLFALSKKASANKNSRWKFAKKPVKIQETRGGWSRGKELNAVCPDEEAAKKEEEEEGESIIPHGACGVFVTALEDEFMDVRKAAVYSLGRLACTRPAFAVSALEYLADMFNDEIADVRLDAINALTPLISHGTMNTEQLNVISKCLDDAMPESRQAMRELLKRAQFADVECVEMCVKALLACLKRFPEDKEQVYSCLAVIGRNHAVQVQSIMRSLLGIHLIFHTREISIEDQEYVGKLIMVLNAAASQPSLVYFMPEFVHRHYRLLRHSYPGIVKGIRVLDEEKQIGKVKNGEDLTNEKAEDVVLNTYKRLCAISTISMHNERNIKRDDIFRDTSAISLYNSSVSGAARLIFCLGEVSSTVDSVSNTVLQGGELTNVKQLITSSIEDMKSVEHQFSGISLQIHSYLIHCRFYLSFLDLLVWMMQSMTSQQELIAAGQALIQETKTAIENCEEKVPEPESLLEFVASCESIFFPTTATDDKRKIITPNTLIELLGRSAPCLPTKFPPVNTIHLKYANITTPNKDTAVEECLKFYAHLPHGMPLEFDLYNMLPEELESVRIKTIHPDSRFDVMKPRKGEFKEENGHVAVSTQVKITSASPWSDPAEIDVVIGILSDNKFVPLFASPSCFSPAHIRVRIHPHSR</sequence>
<dbReference type="PANTHER" id="PTHR20938:SF0">
    <property type="entry name" value="INTEGRATOR COMPLEX SUBUNIT 4"/>
    <property type="match status" value="1"/>
</dbReference>
<dbReference type="EMBL" id="GL379877">
    <property type="protein sequence ID" value="EGT59748.1"/>
    <property type="molecule type" value="Genomic_DNA"/>
</dbReference>
<dbReference type="Proteomes" id="UP000008068">
    <property type="component" value="Unassembled WGS sequence"/>
</dbReference>
<dbReference type="InterPro" id="IPR011989">
    <property type="entry name" value="ARM-like"/>
</dbReference>
<evidence type="ECO:0000256" key="1">
    <source>
        <dbReference type="ARBA" id="ARBA00004123"/>
    </source>
</evidence>
<dbReference type="InterPro" id="IPR057412">
    <property type="entry name" value="INTS4_C"/>
</dbReference>
<feature type="compositionally biased region" description="Acidic residues" evidence="3">
    <location>
        <begin position="413"/>
        <end position="423"/>
    </location>
</feature>
<name>G0NFQ5_CAEBE</name>
<feature type="compositionally biased region" description="Acidic residues" evidence="3">
    <location>
        <begin position="184"/>
        <end position="196"/>
    </location>
</feature>